<gene>
    <name evidence="2" type="ORF">I8747_30480</name>
</gene>
<dbReference type="NCBIfam" id="NF047646">
    <property type="entry name" value="REP_Tyr_transpos"/>
    <property type="match status" value="1"/>
</dbReference>
<evidence type="ECO:0000259" key="1">
    <source>
        <dbReference type="SMART" id="SM01321"/>
    </source>
</evidence>
<reference evidence="2" key="1">
    <citation type="submission" date="2020-12" db="EMBL/GenBank/DDBJ databases">
        <title>Generalized mutagenesis with transposon Tn5. A laboratory procedure for the identification of genes responsible for a bacterial phenotype and its regulation, illustrated with phenazine production in Pseudomonas chlororaphis.</title>
        <authorList>
            <person name="Muzio F."/>
            <person name="Sobrero P."/>
            <person name="Agaras B."/>
            <person name="Valverde C."/>
        </authorList>
    </citation>
    <scope>NUCLEOTIDE SEQUENCE</scope>
    <source>
        <strain evidence="2">SMMP3</strain>
    </source>
</reference>
<dbReference type="SUPFAM" id="SSF143422">
    <property type="entry name" value="Transposase IS200-like"/>
    <property type="match status" value="1"/>
</dbReference>
<dbReference type="Proteomes" id="UP000787568">
    <property type="component" value="Unassembled WGS sequence"/>
</dbReference>
<comment type="caution">
    <text evidence="2">The sequence shown here is derived from an EMBL/GenBank/DDBJ whole genome shotgun (WGS) entry which is preliminary data.</text>
</comment>
<dbReference type="GO" id="GO:0043565">
    <property type="term" value="F:sequence-specific DNA binding"/>
    <property type="evidence" value="ECO:0007669"/>
    <property type="project" value="TreeGrafter"/>
</dbReference>
<protein>
    <submittedName>
        <fullName evidence="2">Transposase</fullName>
    </submittedName>
</protein>
<dbReference type="AlphaFoldDB" id="A0AAJ1E4M9"/>
<dbReference type="PANTHER" id="PTHR36966">
    <property type="entry name" value="REP-ASSOCIATED TYROSINE TRANSPOSASE"/>
    <property type="match status" value="1"/>
</dbReference>
<dbReference type="Pfam" id="PF01797">
    <property type="entry name" value="Y1_Tnp"/>
    <property type="match status" value="1"/>
</dbReference>
<name>A0AAJ1E4M9_9PSED</name>
<evidence type="ECO:0000313" key="3">
    <source>
        <dbReference type="Proteomes" id="UP000787568"/>
    </source>
</evidence>
<dbReference type="InterPro" id="IPR002686">
    <property type="entry name" value="Transposase_17"/>
</dbReference>
<feature type="domain" description="Transposase IS200-like" evidence="1">
    <location>
        <begin position="17"/>
        <end position="131"/>
    </location>
</feature>
<proteinExistence type="predicted"/>
<dbReference type="PANTHER" id="PTHR36966:SF1">
    <property type="entry name" value="REP-ASSOCIATED TYROSINE TRANSPOSASE"/>
    <property type="match status" value="1"/>
</dbReference>
<dbReference type="GO" id="GO:0004803">
    <property type="term" value="F:transposase activity"/>
    <property type="evidence" value="ECO:0007669"/>
    <property type="project" value="InterPro"/>
</dbReference>
<organism evidence="2 3">
    <name type="scientific">Pseudomonas chlororaphis subsp. aurantiaca</name>
    <dbReference type="NCBI Taxonomy" id="86192"/>
    <lineage>
        <taxon>Bacteria</taxon>
        <taxon>Pseudomonadati</taxon>
        <taxon>Pseudomonadota</taxon>
        <taxon>Gammaproteobacteria</taxon>
        <taxon>Pseudomonadales</taxon>
        <taxon>Pseudomonadaceae</taxon>
        <taxon>Pseudomonas</taxon>
    </lineage>
</organism>
<dbReference type="SMART" id="SM01321">
    <property type="entry name" value="Y1_Tnp"/>
    <property type="match status" value="1"/>
</dbReference>
<dbReference type="RefSeq" id="WP_096375442.1">
    <property type="nucleotide sequence ID" value="NZ_AP014623.1"/>
</dbReference>
<dbReference type="Gene3D" id="3.30.70.1290">
    <property type="entry name" value="Transposase IS200-like"/>
    <property type="match status" value="1"/>
</dbReference>
<dbReference type="InterPro" id="IPR052715">
    <property type="entry name" value="RAYT_transposase"/>
</dbReference>
<sequence length="152" mass="17847">MLVHSNGYRLLKGRVSEAGRVYSITVVTHQRRPLFRDFRVGRLVVDQLKQVHEADHVRALAWVVMPDHIHWLFELRDRSLGEVMCRFKSRSSTRINSHLGSQGRLWQKGYHDRALRKDEDLKAIARYIILNPVRAGLVQRPGDYPLWDAIWL</sequence>
<dbReference type="EMBL" id="JAEEFW010000015">
    <property type="protein sequence ID" value="MBU4637145.1"/>
    <property type="molecule type" value="Genomic_DNA"/>
</dbReference>
<evidence type="ECO:0000313" key="2">
    <source>
        <dbReference type="EMBL" id="MBU4637145.1"/>
    </source>
</evidence>
<dbReference type="InterPro" id="IPR036515">
    <property type="entry name" value="Transposase_17_sf"/>
</dbReference>
<accession>A0AAJ1E4M9</accession>
<dbReference type="GO" id="GO:0006313">
    <property type="term" value="P:DNA transposition"/>
    <property type="evidence" value="ECO:0007669"/>
    <property type="project" value="InterPro"/>
</dbReference>